<sequence length="150" mass="17148">MKKWIMIVMLCCGVLMGCSEKTYEPRDIISETDVCKICNMSIVHNAYAGQIALKNGDYEIFDDIGCLMEYIKANGEDEIGAAYIKDAAKNEWIDVFKAVYVYNKDYWTPMNYGVVALDSKEAAQEWMTTEGEGQLLAYKDLHDFKWGIHK</sequence>
<dbReference type="PANTHER" id="PTHR41247">
    <property type="entry name" value="HTH-TYPE TRANSCRIPTIONAL REPRESSOR YCNK"/>
    <property type="match status" value="1"/>
</dbReference>
<accession>A0A0K9F6V4</accession>
<dbReference type="RefSeq" id="WP_049667794.1">
    <property type="nucleotide sequence ID" value="NZ_LFXJ01000009.1"/>
</dbReference>
<evidence type="ECO:0000313" key="2">
    <source>
        <dbReference type="Proteomes" id="UP000037326"/>
    </source>
</evidence>
<organism evidence="1 2">
    <name type="scientific">Lysinibacillus xylanilyticus</name>
    <dbReference type="NCBI Taxonomy" id="582475"/>
    <lineage>
        <taxon>Bacteria</taxon>
        <taxon>Bacillati</taxon>
        <taxon>Bacillota</taxon>
        <taxon>Bacilli</taxon>
        <taxon>Bacillales</taxon>
        <taxon>Bacillaceae</taxon>
        <taxon>Lysinibacillus</taxon>
    </lineage>
</organism>
<evidence type="ECO:0000313" key="1">
    <source>
        <dbReference type="EMBL" id="KMY29898.1"/>
    </source>
</evidence>
<gene>
    <name evidence="1" type="ORF">ACZ11_17320</name>
</gene>
<dbReference type="InterPro" id="IPR008719">
    <property type="entry name" value="N2O_reductase_NosL"/>
</dbReference>
<dbReference type="PROSITE" id="PS51257">
    <property type="entry name" value="PROKAR_LIPOPROTEIN"/>
    <property type="match status" value="1"/>
</dbReference>
<dbReference type="EMBL" id="LFXJ01000009">
    <property type="protein sequence ID" value="KMY29898.1"/>
    <property type="molecule type" value="Genomic_DNA"/>
</dbReference>
<dbReference type="PANTHER" id="PTHR41247:SF1">
    <property type="entry name" value="HTH-TYPE TRANSCRIPTIONAL REPRESSOR YCNK"/>
    <property type="match status" value="1"/>
</dbReference>
<dbReference type="GeneID" id="96599986"/>
<proteinExistence type="predicted"/>
<dbReference type="SUPFAM" id="SSF160387">
    <property type="entry name" value="NosL/MerB-like"/>
    <property type="match status" value="1"/>
</dbReference>
<dbReference type="PATRIC" id="fig|582475.4.peg.5291"/>
<reference evidence="2" key="1">
    <citation type="submission" date="2015-07" db="EMBL/GenBank/DDBJ databases">
        <authorList>
            <consortium name="Consortium for Microbial Forensics and Genomics (microFORGE)"/>
            <person name="Knight B.M."/>
            <person name="Roberts D.P."/>
            <person name="Lin D."/>
            <person name="Hari K."/>
            <person name="Fletcher J."/>
            <person name="Melcher U."/>
            <person name="Blagden T."/>
            <person name="Winegar R.A."/>
        </authorList>
    </citation>
    <scope>NUCLEOTIDE SEQUENCE [LARGE SCALE GENOMIC DNA]</scope>
    <source>
        <strain evidence="2">DSM 23493</strain>
    </source>
</reference>
<name>A0A0K9F6V4_9BACI</name>
<dbReference type="AlphaFoldDB" id="A0A0K9F6V4"/>
<comment type="caution">
    <text evidence="1">The sequence shown here is derived from an EMBL/GenBank/DDBJ whole genome shotgun (WGS) entry which is preliminary data.</text>
</comment>
<protein>
    <recommendedName>
        <fullName evidence="3">Nitrous oxide reduction protein</fullName>
    </recommendedName>
</protein>
<dbReference type="Pfam" id="PF05573">
    <property type="entry name" value="NosL"/>
    <property type="match status" value="1"/>
</dbReference>
<dbReference type="Proteomes" id="UP000037326">
    <property type="component" value="Unassembled WGS sequence"/>
</dbReference>
<evidence type="ECO:0008006" key="3">
    <source>
        <dbReference type="Google" id="ProtNLM"/>
    </source>
</evidence>
<dbReference type="OrthoDB" id="9792749at2"/>